<organism evidence="1 2">
    <name type="scientific">Bradyrhizobium macuxiense</name>
    <dbReference type="NCBI Taxonomy" id="1755647"/>
    <lineage>
        <taxon>Bacteria</taxon>
        <taxon>Pseudomonadati</taxon>
        <taxon>Pseudomonadota</taxon>
        <taxon>Alphaproteobacteria</taxon>
        <taxon>Hyphomicrobiales</taxon>
        <taxon>Nitrobacteraceae</taxon>
        <taxon>Bradyrhizobium</taxon>
    </lineage>
</organism>
<protein>
    <submittedName>
        <fullName evidence="1">Uncharacterized protein</fullName>
    </submittedName>
</protein>
<dbReference type="AlphaFoldDB" id="A0A109K2R5"/>
<name>A0A109K2R5_9BRAD</name>
<sequence>MLLNQIADKGNPPRKHRVDLRIQVGWERSTGREGEFGRLGVFVGRMGMVVRTASTAGLGAGAQGLVDDGLDRAGATAAFGAAAETAIHLLGISCQGPAGTHGTTDIVVAEDVTGTDNHQRKAGPSVMLVIIDIVGPRRMQKEKALFEAIPN</sequence>
<accession>A0A109K2R5</accession>
<evidence type="ECO:0000313" key="1">
    <source>
        <dbReference type="EMBL" id="KWV59742.1"/>
    </source>
</evidence>
<proteinExistence type="predicted"/>
<evidence type="ECO:0000313" key="2">
    <source>
        <dbReference type="Proteomes" id="UP000057737"/>
    </source>
</evidence>
<reference evidence="1 2" key="1">
    <citation type="submission" date="2015-11" db="EMBL/GenBank/DDBJ databases">
        <title>Draft Genome Sequence of the Strain BR 10303 (Bradyrhizobium sp.) isolated from nodules of Centrolobium paraense.</title>
        <authorList>
            <person name="Zelli J.E."/>
            <person name="Simoes-Araujo J.L."/>
            <person name="Barauna A.C."/>
            <person name="Silva K."/>
        </authorList>
    </citation>
    <scope>NUCLEOTIDE SEQUENCE [LARGE SCALE GENOMIC DNA]</scope>
    <source>
        <strain evidence="1 2">BR 10303</strain>
    </source>
</reference>
<comment type="caution">
    <text evidence="1">The sequence shown here is derived from an EMBL/GenBank/DDBJ whole genome shotgun (WGS) entry which is preliminary data.</text>
</comment>
<dbReference type="EMBL" id="LNCU01000026">
    <property type="protein sequence ID" value="KWV59742.1"/>
    <property type="molecule type" value="Genomic_DNA"/>
</dbReference>
<keyword evidence="2" id="KW-1185">Reference proteome</keyword>
<gene>
    <name evidence="1" type="ORF">AS156_30415</name>
</gene>
<dbReference type="Proteomes" id="UP000057737">
    <property type="component" value="Unassembled WGS sequence"/>
</dbReference>